<dbReference type="HOGENOM" id="CLU_004471_6_3_1"/>
<dbReference type="EMBL" id="GL698480">
    <property type="protein sequence ID" value="EFY91698.1"/>
    <property type="molecule type" value="Genomic_DNA"/>
</dbReference>
<dbReference type="GO" id="GO:0005524">
    <property type="term" value="F:ATP binding"/>
    <property type="evidence" value="ECO:0007669"/>
    <property type="project" value="InterPro"/>
</dbReference>
<dbReference type="eggNOG" id="KOG0740">
    <property type="taxonomic scope" value="Eukaryota"/>
</dbReference>
<keyword evidence="3" id="KW-1185">Reference proteome</keyword>
<dbReference type="InterPro" id="IPR027417">
    <property type="entry name" value="P-loop_NTPase"/>
</dbReference>
<proteinExistence type="predicted"/>
<dbReference type="SMART" id="SM00382">
    <property type="entry name" value="AAA"/>
    <property type="match status" value="1"/>
</dbReference>
<reference evidence="2 3" key="1">
    <citation type="journal article" date="2011" name="PLoS Genet.">
        <title>Genome sequencing and comparative transcriptomics of the model entomopathogenic fungi Metarhizium anisopliae and M. acridum.</title>
        <authorList>
            <person name="Gao Q."/>
            <person name="Jin K."/>
            <person name="Ying S.H."/>
            <person name="Zhang Y."/>
            <person name="Xiao G."/>
            <person name="Shang Y."/>
            <person name="Duan Z."/>
            <person name="Hu X."/>
            <person name="Xie X.Q."/>
            <person name="Zhou G."/>
            <person name="Peng G."/>
            <person name="Luo Z."/>
            <person name="Huang W."/>
            <person name="Wang B."/>
            <person name="Fang W."/>
            <person name="Wang S."/>
            <person name="Zhong Y."/>
            <person name="Ma L.J."/>
            <person name="St Leger R.J."/>
            <person name="Zhao G.P."/>
            <person name="Pei Y."/>
            <person name="Feng M.G."/>
            <person name="Xia Y."/>
            <person name="Wang C."/>
        </authorList>
    </citation>
    <scope>NUCLEOTIDE SEQUENCE [LARGE SCALE GENOMIC DNA]</scope>
    <source>
        <strain evidence="2 3">CQMa 102</strain>
    </source>
</reference>
<dbReference type="GO" id="GO:0016887">
    <property type="term" value="F:ATP hydrolysis activity"/>
    <property type="evidence" value="ECO:0007669"/>
    <property type="project" value="InterPro"/>
</dbReference>
<dbReference type="Proteomes" id="UP000002499">
    <property type="component" value="Unassembled WGS sequence"/>
</dbReference>
<dbReference type="PANTHER" id="PTHR46411">
    <property type="entry name" value="FAMILY ATPASE, PUTATIVE-RELATED"/>
    <property type="match status" value="1"/>
</dbReference>
<gene>
    <name evidence="2" type="ORF">MAC_02288</name>
</gene>
<dbReference type="CDD" id="cd19481">
    <property type="entry name" value="RecA-like_protease"/>
    <property type="match status" value="1"/>
</dbReference>
<dbReference type="Pfam" id="PF00004">
    <property type="entry name" value="AAA"/>
    <property type="match status" value="1"/>
</dbReference>
<dbReference type="InterPro" id="IPR054289">
    <property type="entry name" value="DUF7025"/>
</dbReference>
<dbReference type="InterPro" id="IPR003593">
    <property type="entry name" value="AAA+_ATPase"/>
</dbReference>
<evidence type="ECO:0000313" key="3">
    <source>
        <dbReference type="Proteomes" id="UP000002499"/>
    </source>
</evidence>
<dbReference type="STRING" id="655827.E9DXE0"/>
<dbReference type="OrthoDB" id="10042665at2759"/>
<dbReference type="AlphaFoldDB" id="E9DXE0"/>
<feature type="domain" description="AAA+ ATPase" evidence="1">
    <location>
        <begin position="350"/>
        <end position="477"/>
    </location>
</feature>
<name>E9DXE0_METAQ</name>
<evidence type="ECO:0000313" key="2">
    <source>
        <dbReference type="EMBL" id="EFY91698.1"/>
    </source>
</evidence>
<protein>
    <submittedName>
        <fullName evidence="2">AAA family ATPase, putative</fullName>
    </submittedName>
</protein>
<dbReference type="Gene3D" id="3.40.50.300">
    <property type="entry name" value="P-loop containing nucleotide triphosphate hydrolases"/>
    <property type="match status" value="1"/>
</dbReference>
<evidence type="ECO:0000259" key="1">
    <source>
        <dbReference type="SMART" id="SM00382"/>
    </source>
</evidence>
<dbReference type="OMA" id="VDYPPKQ"/>
<accession>E9DXE0</accession>
<dbReference type="InParanoid" id="E9DXE0"/>
<dbReference type="SUPFAM" id="SSF52540">
    <property type="entry name" value="P-loop containing nucleoside triphosphate hydrolases"/>
    <property type="match status" value="1"/>
</dbReference>
<dbReference type="InterPro" id="IPR003959">
    <property type="entry name" value="ATPase_AAA_core"/>
</dbReference>
<organism evidence="3">
    <name type="scientific">Metarhizium acridum (strain CQMa 102)</name>
    <dbReference type="NCBI Taxonomy" id="655827"/>
    <lineage>
        <taxon>Eukaryota</taxon>
        <taxon>Fungi</taxon>
        <taxon>Dikarya</taxon>
        <taxon>Ascomycota</taxon>
        <taxon>Pezizomycotina</taxon>
        <taxon>Sordariomycetes</taxon>
        <taxon>Hypocreomycetidae</taxon>
        <taxon>Hypocreales</taxon>
        <taxon>Clavicipitaceae</taxon>
        <taxon>Metarhizium</taxon>
    </lineage>
</organism>
<dbReference type="Pfam" id="PF22942">
    <property type="entry name" value="DUF7025"/>
    <property type="match status" value="1"/>
</dbReference>
<sequence>MYWGIYPLKYHSVDVQNPALVEPLKRILRDMMGSWLDTEYKLTFTEPLPDLWFCQEEIANLAMAAENADALKPYLQLPLTIMNEIFAELRFVYKKIQKAALVDFKSAWTLFPRNRPVYSFALNADMLCKVESVEYKTVATRFTAKILNFNGSEFVWQTISLGIPAFKDGKPNVQGRILVDVVGYHKYHSTKGLREYEDPSIERAKAARRSARAAGEDVNFNVHDHGNSQEAVPDEQTTAVKRRRLTDAEILENKSFVLEKHEDLAYVSGLTGGYALKNKLWSECNEPMNHSKLKKLTYYTVNFYLEDIEPTVWNDKAYEHLVSDSSSSISGTSVTASPLLVDNVIVGKGQGLIVLLSGPPGTGKTLTAEAVADHTHRPLFHLQAEDFGTSAASLGEKLKRVFKMATDRNAVILLDEAGVFMTCRNPGDIVRNELVSIFLSELEYFQGIIFLTTNLYETIDTAFRSRVRLHLLFPALSKEAREKEWRRFLPMR</sequence>
<dbReference type="PANTHER" id="PTHR46411:SF2">
    <property type="entry name" value="AAA+ ATPASE DOMAIN-CONTAINING PROTEIN"/>
    <property type="match status" value="1"/>
</dbReference>